<dbReference type="InterPro" id="IPR039498">
    <property type="entry name" value="NTP_transf_5"/>
</dbReference>
<dbReference type="STRING" id="883158.HMPREF9140_00865"/>
<dbReference type="RefSeq" id="WP_006951986.1">
    <property type="nucleotide sequence ID" value="NZ_JH594521.1"/>
</dbReference>
<name>H1Q1S7_9BACT</name>
<dbReference type="eggNOG" id="ENOG502ZH71">
    <property type="taxonomic scope" value="Bacteria"/>
</dbReference>
<gene>
    <name evidence="1" type="ORF">HMPREF9140_00865</name>
</gene>
<sequence length="371" mass="42530">MTIKQKPIVKPQQQLVLQTIRHALFASQLSIDSLPEAKFASALKCAKEQTVQGLFCASLDNKNVSLTQHDAIQTFLTLESVRKTNEKINFYTLQLTALLKKNNIKFFIVKGQTLAALYPRPDARLAGDIDFYCYPEDVDKTIKILTDEWHVNINRGESNQHYAFTHNGIPFELHFCLFHFVASQNSTYFNHLLRTQPLSQIQINHSCIPTLNPTMNLIFTFLHLFHHLIELGIGLRQFCDVAVLCHRTHAQINSALLTEILDRLDFTSAFKAIGTLLVDHLDLPANEFPLPLTKHDRRKTPYILRIVFKRGNFGQYGRTTAVRSGLGYYIEQSFIKLSHYFHLYSLAPTENKAVLTKEIPSKILRLLRPTK</sequence>
<accession>H1Q1S7</accession>
<dbReference type="HOGENOM" id="CLU_045664_1_0_10"/>
<dbReference type="Proteomes" id="UP000016023">
    <property type="component" value="Unassembled WGS sequence"/>
</dbReference>
<keyword evidence="2" id="KW-1185">Reference proteome</keyword>
<organism evidence="1 2">
    <name type="scientific">Prevotella micans F0438</name>
    <dbReference type="NCBI Taxonomy" id="883158"/>
    <lineage>
        <taxon>Bacteria</taxon>
        <taxon>Pseudomonadati</taxon>
        <taxon>Bacteroidota</taxon>
        <taxon>Bacteroidia</taxon>
        <taxon>Bacteroidales</taxon>
        <taxon>Prevotellaceae</taxon>
        <taxon>Prevotella</taxon>
    </lineage>
</organism>
<evidence type="ECO:0000313" key="1">
    <source>
        <dbReference type="EMBL" id="EHO71547.1"/>
    </source>
</evidence>
<evidence type="ECO:0000313" key="2">
    <source>
        <dbReference type="Proteomes" id="UP000016023"/>
    </source>
</evidence>
<dbReference type="Gene3D" id="3.30.460.40">
    <property type="match status" value="1"/>
</dbReference>
<dbReference type="AlphaFoldDB" id="H1Q1S7"/>
<dbReference type="EMBL" id="AGWK01000027">
    <property type="protein sequence ID" value="EHO71547.1"/>
    <property type="molecule type" value="Genomic_DNA"/>
</dbReference>
<comment type="caution">
    <text evidence="1">The sequence shown here is derived from an EMBL/GenBank/DDBJ whole genome shotgun (WGS) entry which is preliminary data.</text>
</comment>
<proteinExistence type="predicted"/>
<dbReference type="PATRIC" id="fig|883158.3.peg.871"/>
<reference evidence="1 2" key="1">
    <citation type="submission" date="2011-12" db="EMBL/GenBank/DDBJ databases">
        <title>The Genome Sequence of Prevotella micans F0438.</title>
        <authorList>
            <consortium name="The Broad Institute Genome Sequencing Platform"/>
            <person name="Earl A."/>
            <person name="Ward D."/>
            <person name="Feldgarden M."/>
            <person name="Gevers D."/>
            <person name="Izard J."/>
            <person name="Baranova O.V."/>
            <person name="Blanton J.M."/>
            <person name="Wade W.G."/>
            <person name="Dewhirst F.E."/>
            <person name="Young S.K."/>
            <person name="Zeng Q."/>
            <person name="Gargeya S."/>
            <person name="Fitzgerald M."/>
            <person name="Haas B."/>
            <person name="Abouelleil A."/>
            <person name="Alvarado L."/>
            <person name="Arachchi H.M."/>
            <person name="Berlin A."/>
            <person name="Chapman S.B."/>
            <person name="Gearin G."/>
            <person name="Goldberg J."/>
            <person name="Griggs A."/>
            <person name="Gujja S."/>
            <person name="Hansen M."/>
            <person name="Heiman D."/>
            <person name="Howarth C."/>
            <person name="Larimer J."/>
            <person name="Lui A."/>
            <person name="MacDonald P.J.P."/>
            <person name="McCowen C."/>
            <person name="Montmayeur A."/>
            <person name="Murphy C."/>
            <person name="Neiman D."/>
            <person name="Pearson M."/>
            <person name="Priest M."/>
            <person name="Roberts A."/>
            <person name="Saif S."/>
            <person name="Shea T."/>
            <person name="Sisk P."/>
            <person name="Stolte C."/>
            <person name="Sykes S."/>
            <person name="Wortman J."/>
            <person name="Nusbaum C."/>
            <person name="Birren B."/>
        </authorList>
    </citation>
    <scope>NUCLEOTIDE SEQUENCE [LARGE SCALE GENOMIC DNA]</scope>
    <source>
        <strain evidence="1 2">F0438</strain>
    </source>
</reference>
<evidence type="ECO:0008006" key="3">
    <source>
        <dbReference type="Google" id="ProtNLM"/>
    </source>
</evidence>
<dbReference type="Pfam" id="PF14907">
    <property type="entry name" value="NTP_transf_5"/>
    <property type="match status" value="1"/>
</dbReference>
<protein>
    <recommendedName>
        <fullName evidence="3">Nucleotidyltransferase</fullName>
    </recommendedName>
</protein>